<dbReference type="PROSITE" id="PS50850">
    <property type="entry name" value="MFS"/>
    <property type="match status" value="1"/>
</dbReference>
<feature type="domain" description="Major facilitator superfamily (MFS) profile" evidence="8">
    <location>
        <begin position="28"/>
        <end position="480"/>
    </location>
</feature>
<evidence type="ECO:0000256" key="3">
    <source>
        <dbReference type="ARBA" id="ARBA00022475"/>
    </source>
</evidence>
<evidence type="ECO:0000256" key="2">
    <source>
        <dbReference type="ARBA" id="ARBA00022448"/>
    </source>
</evidence>
<keyword evidence="2" id="KW-0813">Transport</keyword>
<dbReference type="OrthoDB" id="146360at2"/>
<keyword evidence="3" id="KW-1003">Cell membrane</keyword>
<dbReference type="PRINTS" id="PR01036">
    <property type="entry name" value="TCRTETB"/>
</dbReference>
<dbReference type="InterPro" id="IPR011701">
    <property type="entry name" value="MFS"/>
</dbReference>
<feature type="transmembrane region" description="Helical" evidence="7">
    <location>
        <begin position="186"/>
        <end position="205"/>
    </location>
</feature>
<dbReference type="PANTHER" id="PTHR42718">
    <property type="entry name" value="MAJOR FACILITATOR SUPERFAMILY MULTIDRUG TRANSPORTER MFSC"/>
    <property type="match status" value="1"/>
</dbReference>
<gene>
    <name evidence="9" type="ORF">EPA93_09735</name>
</gene>
<dbReference type="GO" id="GO:0022857">
    <property type="term" value="F:transmembrane transporter activity"/>
    <property type="evidence" value="ECO:0007669"/>
    <property type="project" value="InterPro"/>
</dbReference>
<dbReference type="KEGG" id="kbs:EPA93_09735"/>
<feature type="transmembrane region" description="Helical" evidence="7">
    <location>
        <begin position="381"/>
        <end position="402"/>
    </location>
</feature>
<evidence type="ECO:0000313" key="9">
    <source>
        <dbReference type="EMBL" id="QBD76274.1"/>
    </source>
</evidence>
<dbReference type="Gene3D" id="1.20.1250.20">
    <property type="entry name" value="MFS general substrate transporter like domains"/>
    <property type="match status" value="1"/>
</dbReference>
<feature type="transmembrane region" description="Helical" evidence="7">
    <location>
        <begin position="159"/>
        <end position="180"/>
    </location>
</feature>
<reference evidence="9 10" key="1">
    <citation type="submission" date="2019-01" db="EMBL/GenBank/DDBJ databases">
        <title>Ktedonosporobacter rubrisoli SCAWS-G2.</title>
        <authorList>
            <person name="Huang Y."/>
            <person name="Yan B."/>
        </authorList>
    </citation>
    <scope>NUCLEOTIDE SEQUENCE [LARGE SCALE GENOMIC DNA]</scope>
    <source>
        <strain evidence="9 10">SCAWS-G2</strain>
    </source>
</reference>
<feature type="transmembrane region" description="Helical" evidence="7">
    <location>
        <begin position="451"/>
        <end position="476"/>
    </location>
</feature>
<dbReference type="Proteomes" id="UP000290365">
    <property type="component" value="Chromosome"/>
</dbReference>
<evidence type="ECO:0000259" key="8">
    <source>
        <dbReference type="PROSITE" id="PS50850"/>
    </source>
</evidence>
<evidence type="ECO:0000313" key="10">
    <source>
        <dbReference type="Proteomes" id="UP000290365"/>
    </source>
</evidence>
<accession>A0A4P6JM19</accession>
<name>A0A4P6JM19_KTERU</name>
<feature type="transmembrane region" description="Helical" evidence="7">
    <location>
        <begin position="287"/>
        <end position="313"/>
    </location>
</feature>
<dbReference type="Pfam" id="PF07690">
    <property type="entry name" value="MFS_1"/>
    <property type="match status" value="1"/>
</dbReference>
<organism evidence="9 10">
    <name type="scientific">Ktedonosporobacter rubrisoli</name>
    <dbReference type="NCBI Taxonomy" id="2509675"/>
    <lineage>
        <taxon>Bacteria</taxon>
        <taxon>Bacillati</taxon>
        <taxon>Chloroflexota</taxon>
        <taxon>Ktedonobacteria</taxon>
        <taxon>Ktedonobacterales</taxon>
        <taxon>Ktedonosporobacteraceae</taxon>
        <taxon>Ktedonosporobacter</taxon>
    </lineage>
</organism>
<dbReference type="GO" id="GO:0005886">
    <property type="term" value="C:plasma membrane"/>
    <property type="evidence" value="ECO:0007669"/>
    <property type="project" value="UniProtKB-SubCell"/>
</dbReference>
<keyword evidence="6 7" id="KW-0472">Membrane</keyword>
<feature type="transmembrane region" description="Helical" evidence="7">
    <location>
        <begin position="325"/>
        <end position="342"/>
    </location>
</feature>
<sequence>MSVSEQAVIIPDEPVKLDKPVNSRRWLMLATVLLATFMSALDVNIVNVAVPSIESNLRANFAEIQLVTAGYTLAYAVFLTTGGRLGDQFGRKRIFMIGIVGFTLASALCGIAPNITLLIIFRVLQGALGALMVPQVIAIIQITFSPAERGIALGFYSSMIGLATMMGQLIGGVLIAWNILGLDWRTIFLVNVPIGIIATLASIPLVSESRVPGAHKLDLKGVVLLSLALFLLVFPLTEGSETGWPLWTYLSVGLSLIFFVIFGRYEQRLSSRGGFPLVSFSLFRSRSFMAGIFTNSLNLGLYAPVLLTLAFYLQSSLRFSPLQSGLVVTVMGLSFMVTSGFSPKITKLLGNKTLRVATIIITLGYLATLLATQLLVPKDGIWSLLVALFIIGIGAGVLFAPLMNRALEEIESDVVGLASGVYSTAQQVANALGVAVIGSVFASALGSENNYAHAFVISLLVVTIVSLGMWLSVTFFPRKSMNTPISVHLTE</sequence>
<feature type="transmembrane region" description="Helical" evidence="7">
    <location>
        <begin position="246"/>
        <end position="266"/>
    </location>
</feature>
<dbReference type="CDD" id="cd17321">
    <property type="entry name" value="MFS_MMR_MDR_like"/>
    <property type="match status" value="1"/>
</dbReference>
<evidence type="ECO:0000256" key="7">
    <source>
        <dbReference type="SAM" id="Phobius"/>
    </source>
</evidence>
<feature type="transmembrane region" description="Helical" evidence="7">
    <location>
        <begin position="127"/>
        <end position="147"/>
    </location>
</feature>
<dbReference type="AlphaFoldDB" id="A0A4P6JM19"/>
<dbReference type="NCBIfam" id="TIGR00711">
    <property type="entry name" value="efflux_EmrB"/>
    <property type="match status" value="1"/>
</dbReference>
<dbReference type="InterPro" id="IPR020846">
    <property type="entry name" value="MFS_dom"/>
</dbReference>
<feature type="transmembrane region" description="Helical" evidence="7">
    <location>
        <begin position="217"/>
        <end position="234"/>
    </location>
</feature>
<dbReference type="SUPFAM" id="SSF103473">
    <property type="entry name" value="MFS general substrate transporter"/>
    <property type="match status" value="1"/>
</dbReference>
<dbReference type="InterPro" id="IPR004638">
    <property type="entry name" value="EmrB-like"/>
</dbReference>
<dbReference type="EMBL" id="CP035758">
    <property type="protein sequence ID" value="QBD76274.1"/>
    <property type="molecule type" value="Genomic_DNA"/>
</dbReference>
<evidence type="ECO:0000256" key="5">
    <source>
        <dbReference type="ARBA" id="ARBA00022989"/>
    </source>
</evidence>
<feature type="transmembrane region" description="Helical" evidence="7">
    <location>
        <begin position="94"/>
        <end position="121"/>
    </location>
</feature>
<feature type="transmembrane region" description="Helical" evidence="7">
    <location>
        <begin position="62"/>
        <end position="82"/>
    </location>
</feature>
<proteinExistence type="predicted"/>
<protein>
    <submittedName>
        <fullName evidence="9">DHA2 family efflux MFS transporter permease subunit</fullName>
    </submittedName>
</protein>
<feature type="transmembrane region" description="Helical" evidence="7">
    <location>
        <begin position="354"/>
        <end position="375"/>
    </location>
</feature>
<dbReference type="PANTHER" id="PTHR42718:SF39">
    <property type="entry name" value="ACTINORHODIN TRANSPORTER-RELATED"/>
    <property type="match status" value="1"/>
</dbReference>
<dbReference type="Gene3D" id="1.20.1720.10">
    <property type="entry name" value="Multidrug resistance protein D"/>
    <property type="match status" value="1"/>
</dbReference>
<evidence type="ECO:0000256" key="4">
    <source>
        <dbReference type="ARBA" id="ARBA00022692"/>
    </source>
</evidence>
<dbReference type="InterPro" id="IPR036259">
    <property type="entry name" value="MFS_trans_sf"/>
</dbReference>
<feature type="transmembrane region" description="Helical" evidence="7">
    <location>
        <begin position="26"/>
        <end position="50"/>
    </location>
</feature>
<comment type="subcellular location">
    <subcellularLocation>
        <location evidence="1">Cell membrane</location>
        <topology evidence="1">Multi-pass membrane protein</topology>
    </subcellularLocation>
</comment>
<keyword evidence="5 7" id="KW-1133">Transmembrane helix</keyword>
<keyword evidence="10" id="KW-1185">Reference proteome</keyword>
<keyword evidence="4 7" id="KW-0812">Transmembrane</keyword>
<dbReference type="RefSeq" id="WP_129886903.1">
    <property type="nucleotide sequence ID" value="NZ_CP035758.1"/>
</dbReference>
<evidence type="ECO:0000256" key="1">
    <source>
        <dbReference type="ARBA" id="ARBA00004651"/>
    </source>
</evidence>
<evidence type="ECO:0000256" key="6">
    <source>
        <dbReference type="ARBA" id="ARBA00023136"/>
    </source>
</evidence>